<keyword evidence="2" id="KW-0547">Nucleotide-binding</keyword>
<dbReference type="InterPro" id="IPR050773">
    <property type="entry name" value="CbxX/CfxQ_RuBisCO_ESX"/>
</dbReference>
<dbReference type="InterPro" id="IPR003593">
    <property type="entry name" value="AAA+_ATPase"/>
</dbReference>
<feature type="domain" description="AAA+ ATPase" evidence="6">
    <location>
        <begin position="278"/>
        <end position="422"/>
    </location>
</feature>
<comment type="similarity">
    <text evidence="1">Belongs to the CbxX/CfxQ family.</text>
</comment>
<keyword evidence="3" id="KW-0067">ATP-binding</keyword>
<gene>
    <name evidence="7" type="ORF">CR203_03830</name>
</gene>
<dbReference type="SMART" id="SM00382">
    <property type="entry name" value="AAA"/>
    <property type="match status" value="2"/>
</dbReference>
<dbReference type="GO" id="GO:0016887">
    <property type="term" value="F:ATP hydrolysis activity"/>
    <property type="evidence" value="ECO:0007669"/>
    <property type="project" value="InterPro"/>
</dbReference>
<dbReference type="GO" id="GO:0005524">
    <property type="term" value="F:ATP binding"/>
    <property type="evidence" value="ECO:0007669"/>
    <property type="project" value="UniProtKB-KW"/>
</dbReference>
<dbReference type="PRINTS" id="PR00819">
    <property type="entry name" value="CBXCFQXSUPER"/>
</dbReference>
<keyword evidence="8" id="KW-1185">Reference proteome</keyword>
<accession>A0A3A9KF32</accession>
<dbReference type="PANTHER" id="PTHR43392:SF2">
    <property type="entry name" value="AAA-TYPE ATPASE FAMILY PROTEIN _ ANKYRIN REPEAT FAMILY PROTEIN"/>
    <property type="match status" value="1"/>
</dbReference>
<keyword evidence="4" id="KW-0175">Coiled coil</keyword>
<organism evidence="7 8">
    <name type="scientific">Salipaludibacillus neizhouensis</name>
    <dbReference type="NCBI Taxonomy" id="885475"/>
    <lineage>
        <taxon>Bacteria</taxon>
        <taxon>Bacillati</taxon>
        <taxon>Bacillota</taxon>
        <taxon>Bacilli</taxon>
        <taxon>Bacillales</taxon>
        <taxon>Bacillaceae</taxon>
    </lineage>
</organism>
<evidence type="ECO:0000313" key="7">
    <source>
        <dbReference type="EMBL" id="RKL69171.1"/>
    </source>
</evidence>
<dbReference type="OrthoDB" id="9806903at2"/>
<feature type="region of interest" description="Disordered" evidence="5">
    <location>
        <begin position="1"/>
        <end position="20"/>
    </location>
</feature>
<protein>
    <submittedName>
        <fullName evidence="7">Stage V sporulation protein K</fullName>
    </submittedName>
</protein>
<dbReference type="InterPro" id="IPR041627">
    <property type="entry name" value="AAA_lid_6"/>
</dbReference>
<dbReference type="Gene3D" id="3.40.50.300">
    <property type="entry name" value="P-loop containing nucleotide triphosphate hydrolases"/>
    <property type="match status" value="2"/>
</dbReference>
<dbReference type="CDD" id="cd00009">
    <property type="entry name" value="AAA"/>
    <property type="match status" value="1"/>
</dbReference>
<dbReference type="SUPFAM" id="SSF52540">
    <property type="entry name" value="P-loop containing nucleoside triphosphate hydrolases"/>
    <property type="match status" value="2"/>
</dbReference>
<evidence type="ECO:0000259" key="6">
    <source>
        <dbReference type="SMART" id="SM00382"/>
    </source>
</evidence>
<evidence type="ECO:0000313" key="8">
    <source>
        <dbReference type="Proteomes" id="UP000281498"/>
    </source>
</evidence>
<dbReference type="AlphaFoldDB" id="A0A3A9KF32"/>
<dbReference type="Pfam" id="PF00004">
    <property type="entry name" value="AAA"/>
    <property type="match status" value="2"/>
</dbReference>
<dbReference type="FunFam" id="3.40.50.300:FF:000216">
    <property type="entry name" value="Type VII secretion ATPase EccA"/>
    <property type="match status" value="2"/>
</dbReference>
<dbReference type="InterPro" id="IPR003959">
    <property type="entry name" value="ATPase_AAA_core"/>
</dbReference>
<evidence type="ECO:0000256" key="4">
    <source>
        <dbReference type="SAM" id="Coils"/>
    </source>
</evidence>
<dbReference type="InterPro" id="IPR027417">
    <property type="entry name" value="P-loop_NTPase"/>
</dbReference>
<dbReference type="Pfam" id="PF17866">
    <property type="entry name" value="AAA_lid_6"/>
    <property type="match status" value="2"/>
</dbReference>
<dbReference type="InterPro" id="IPR000641">
    <property type="entry name" value="CbxX/CfxQ"/>
</dbReference>
<evidence type="ECO:0000256" key="3">
    <source>
        <dbReference type="ARBA" id="ARBA00022840"/>
    </source>
</evidence>
<dbReference type="RefSeq" id="WP_110936190.1">
    <property type="nucleotide sequence ID" value="NZ_KZ614146.1"/>
</dbReference>
<feature type="coiled-coil region" evidence="4">
    <location>
        <begin position="432"/>
        <end position="459"/>
    </location>
</feature>
<proteinExistence type="inferred from homology"/>
<dbReference type="Proteomes" id="UP000281498">
    <property type="component" value="Unassembled WGS sequence"/>
</dbReference>
<name>A0A3A9KF32_9BACI</name>
<evidence type="ECO:0000256" key="1">
    <source>
        <dbReference type="ARBA" id="ARBA00010378"/>
    </source>
</evidence>
<feature type="domain" description="AAA+ ATPase" evidence="6">
    <location>
        <begin position="556"/>
        <end position="694"/>
    </location>
</feature>
<dbReference type="EMBL" id="PDOE01000001">
    <property type="protein sequence ID" value="RKL69171.1"/>
    <property type="molecule type" value="Genomic_DNA"/>
</dbReference>
<comment type="caution">
    <text evidence="7">The sequence shown here is derived from an EMBL/GenBank/DDBJ whole genome shotgun (WGS) entry which is preliminary data.</text>
</comment>
<reference evidence="7 8" key="1">
    <citation type="submission" date="2017-10" db="EMBL/GenBank/DDBJ databases">
        <title>Bacillus sp. nov., a halophilic bacterium isolated from a Keqin Lake.</title>
        <authorList>
            <person name="Wang H."/>
        </authorList>
    </citation>
    <scope>NUCLEOTIDE SEQUENCE [LARGE SCALE GENOMIC DNA]</scope>
    <source>
        <strain evidence="7 8">KCTC 13187</strain>
    </source>
</reference>
<evidence type="ECO:0000256" key="5">
    <source>
        <dbReference type="SAM" id="MobiDB-lite"/>
    </source>
</evidence>
<evidence type="ECO:0000256" key="2">
    <source>
        <dbReference type="ARBA" id="ARBA00022741"/>
    </source>
</evidence>
<dbReference type="PANTHER" id="PTHR43392">
    <property type="entry name" value="AAA-TYPE ATPASE FAMILY PROTEIN / ANKYRIN REPEAT FAMILY PROTEIN"/>
    <property type="match status" value="1"/>
</dbReference>
<sequence>MEKQKKEASQDSIQKMTELKNRPFNQLKESELVRLFKKIEDNEDASYTTEAMSEWRAMIAVARYERKKEWDTRVDHWISDAVQQSPDSDYIAEIVIYLGLTAMNEPWFKEDFPKIRETDHSQGKKKAVDTFLLMLQQGKAWQQELTAKKEVLQQSLTNRVDKEQAKLLEDGIILVDEIGNDIDRLLLSAKEYRESVSGIYSSKEKKRIMDEDLATLLYNVGLWESWRESQENSDSTPLDELNAMIGMEEVKEKVHSYYYFLEYQRIREQEGYHFENGQSLNMILTGNPGTGKTSIARLLAKIYYQLGALPREEVVEVDRSSLVGGYVGQTEEKTLEVIESARGGILFIDEAYSLKRDGASGNDYGQTAIDTIVSAMTSGSYAGKFAVILAGYPEEMRTFLWSNPGLRSRFPETNHIHLPDFSMNELLEIGEQVALENDYSLTEDALTELENRLKKEQVDESFGNARTVKDIILSAIFKQGAEIAKEKNYSKESFTILDKEAFALLVQKEKKHDISGEEKLERLIGLQNVKEQVTQLSSFVKVQKERAEIGLPLIPIQLHAIFTGPPGTGKTTLASIYSQILYELELLKRGHVVQVGRSDLVAGFVGQTAIKTKKKIREALGGVLFIDEAYSLLSKGAQDFGAEAIDTLVEEMTKHEENLVVIFAGYSDQMERLLQSNPGLSSRFKKTIVFPNYSAEELLKIVQFYVDEYGYELEEGVEDFIYQANLADPPAGNARSMKDYVEHAIQRQAYRVVNEQDNQNSLTMLKKNDFSIISNQEDQ</sequence>
<dbReference type="Gene3D" id="1.10.8.60">
    <property type="match status" value="2"/>
</dbReference>